<feature type="transmembrane region" description="Helical" evidence="10">
    <location>
        <begin position="42"/>
        <end position="61"/>
    </location>
</feature>
<feature type="transmembrane region" description="Helical" evidence="10">
    <location>
        <begin position="170"/>
        <end position="190"/>
    </location>
</feature>
<dbReference type="EMBL" id="LR877146">
    <property type="protein sequence ID" value="CAD2213468.1"/>
    <property type="molecule type" value="Genomic_DNA"/>
</dbReference>
<protein>
    <submittedName>
        <fullName evidence="11">Phospholipid methyltransferase, putative</fullName>
    </submittedName>
</protein>
<evidence type="ECO:0000313" key="11">
    <source>
        <dbReference type="EMBL" id="CAD2213468.1"/>
    </source>
</evidence>
<reference evidence="11 12" key="1">
    <citation type="submission" date="2020-08" db="EMBL/GenBank/DDBJ databases">
        <authorList>
            <person name="Newling K."/>
            <person name="Davey J."/>
            <person name="Forrester S."/>
        </authorList>
    </citation>
    <scope>NUCLEOTIDE SEQUENCE [LARGE SCALE GENOMIC DNA]</scope>
    <source>
        <strain evidence="12">Crithidia deanei Carvalho (ATCC PRA-265)</strain>
    </source>
</reference>
<comment type="subcellular location">
    <subcellularLocation>
        <location evidence="1">Endomembrane system</location>
        <topology evidence="1">Multi-pass membrane protein</topology>
    </subcellularLocation>
</comment>
<dbReference type="InterPro" id="IPR007318">
    <property type="entry name" value="Phopholipid_MeTrfase"/>
</dbReference>
<keyword evidence="8" id="KW-1208">Phospholipid metabolism</keyword>
<dbReference type="Gene3D" id="1.20.120.1630">
    <property type="match status" value="1"/>
</dbReference>
<evidence type="ECO:0000256" key="10">
    <source>
        <dbReference type="SAM" id="Phobius"/>
    </source>
</evidence>
<feature type="region of interest" description="Disordered" evidence="9">
    <location>
        <begin position="563"/>
        <end position="583"/>
    </location>
</feature>
<dbReference type="Pfam" id="PF04191">
    <property type="entry name" value="PEMT"/>
    <property type="match status" value="2"/>
</dbReference>
<evidence type="ECO:0000256" key="5">
    <source>
        <dbReference type="ARBA" id="ARBA00023098"/>
    </source>
</evidence>
<evidence type="ECO:0000256" key="2">
    <source>
        <dbReference type="ARBA" id="ARBA00022516"/>
    </source>
</evidence>
<gene>
    <name evidence="11" type="ORF">ADEAN_000090900</name>
</gene>
<accession>A0A7G2C119</accession>
<dbReference type="GO" id="GO:0012505">
    <property type="term" value="C:endomembrane system"/>
    <property type="evidence" value="ECO:0007669"/>
    <property type="project" value="UniProtKB-SubCell"/>
</dbReference>
<evidence type="ECO:0000256" key="4">
    <source>
        <dbReference type="ARBA" id="ARBA00022989"/>
    </source>
</evidence>
<dbReference type="GO" id="GO:0032259">
    <property type="term" value="P:methylation"/>
    <property type="evidence" value="ECO:0007669"/>
    <property type="project" value="UniProtKB-KW"/>
</dbReference>
<keyword evidence="2" id="KW-0444">Lipid biosynthesis</keyword>
<proteinExistence type="predicted"/>
<keyword evidence="6 10" id="KW-0472">Membrane</keyword>
<keyword evidence="3 10" id="KW-0812">Transmembrane</keyword>
<evidence type="ECO:0000256" key="9">
    <source>
        <dbReference type="SAM" id="MobiDB-lite"/>
    </source>
</evidence>
<dbReference type="PANTHER" id="PTHR32138:SF0">
    <property type="entry name" value="PHOSPHATIDYLETHANOLAMINE N-METHYLTRANSFERASE"/>
    <property type="match status" value="1"/>
</dbReference>
<evidence type="ECO:0000256" key="3">
    <source>
        <dbReference type="ARBA" id="ARBA00022692"/>
    </source>
</evidence>
<dbReference type="OrthoDB" id="4583at2759"/>
<dbReference type="GO" id="GO:0004608">
    <property type="term" value="F:phosphatidylethanolamine N-methyltransferase activity"/>
    <property type="evidence" value="ECO:0007669"/>
    <property type="project" value="TreeGrafter"/>
</dbReference>
<dbReference type="AlphaFoldDB" id="A0A7G2C119"/>
<evidence type="ECO:0000256" key="7">
    <source>
        <dbReference type="ARBA" id="ARBA00023209"/>
    </source>
</evidence>
<evidence type="ECO:0000256" key="6">
    <source>
        <dbReference type="ARBA" id="ARBA00023136"/>
    </source>
</evidence>
<feature type="transmembrane region" description="Helical" evidence="10">
    <location>
        <begin position="324"/>
        <end position="345"/>
    </location>
</feature>
<evidence type="ECO:0000256" key="1">
    <source>
        <dbReference type="ARBA" id="ARBA00004127"/>
    </source>
</evidence>
<feature type="transmembrane region" description="Helical" evidence="10">
    <location>
        <begin position="425"/>
        <end position="446"/>
    </location>
</feature>
<evidence type="ECO:0000313" key="12">
    <source>
        <dbReference type="Proteomes" id="UP000515908"/>
    </source>
</evidence>
<dbReference type="PANTHER" id="PTHR32138">
    <property type="entry name" value="PHOSPHATIDYLETHANOLAMINE N-METHYLTRANSFERASE"/>
    <property type="match status" value="1"/>
</dbReference>
<keyword evidence="11" id="KW-0489">Methyltransferase</keyword>
<dbReference type="VEuPathDB" id="TriTrypDB:ADEAN_000090900"/>
<organism evidence="11 12">
    <name type="scientific">Angomonas deanei</name>
    <dbReference type="NCBI Taxonomy" id="59799"/>
    <lineage>
        <taxon>Eukaryota</taxon>
        <taxon>Discoba</taxon>
        <taxon>Euglenozoa</taxon>
        <taxon>Kinetoplastea</taxon>
        <taxon>Metakinetoplastina</taxon>
        <taxon>Trypanosomatida</taxon>
        <taxon>Trypanosomatidae</taxon>
        <taxon>Strigomonadinae</taxon>
        <taxon>Angomonas</taxon>
    </lineage>
</organism>
<dbReference type="UniPathway" id="UPA00753"/>
<dbReference type="Proteomes" id="UP000515908">
    <property type="component" value="Chromosome 02"/>
</dbReference>
<dbReference type="GO" id="GO:0006656">
    <property type="term" value="P:phosphatidylcholine biosynthetic process"/>
    <property type="evidence" value="ECO:0007669"/>
    <property type="project" value="UniProtKB-UniPathway"/>
</dbReference>
<feature type="transmembrane region" description="Helical" evidence="10">
    <location>
        <begin position="487"/>
        <end position="507"/>
    </location>
</feature>
<keyword evidence="5" id="KW-0443">Lipid metabolism</keyword>
<keyword evidence="12" id="KW-1185">Reference proteome</keyword>
<name>A0A7G2C119_9TRYP</name>
<evidence type="ECO:0000256" key="8">
    <source>
        <dbReference type="ARBA" id="ARBA00023264"/>
    </source>
</evidence>
<keyword evidence="11" id="KW-0808">Transferase</keyword>
<feature type="transmembrane region" description="Helical" evidence="10">
    <location>
        <begin position="67"/>
        <end position="88"/>
    </location>
</feature>
<keyword evidence="7" id="KW-0594">Phospholipid biosynthesis</keyword>
<keyword evidence="4 10" id="KW-1133">Transmembrane helix</keyword>
<sequence>MSETAAEKSFGVLEDGSRFNVPDTMSVWEALITPKSWKSPGTLIWIASWAMVYFTGVLYFAGVLPKWFFFVQFIFWRLAYNIGIGYMLHIQSNGKRFLAAYKQCTEKYPLIRNLLEASVVFADNTEYKISKFPDEFNAWMLFRQIENVILANDLVSYIVLSLVCWSKMTLCATDVTVSVIGCFSIVFALWSKSDAHRVIGDFAWYWGDFFFLLDKNLTFDGIFQMFPHPMYTVGYAFMYGVPIMAKSYSLFYVSVFGHLCQIAFLALVENPHIEKTYNSAAEPSDDEHHRNEVLYGNSEHGESYLEPNELVVFMHFNTFRASDWLLLLVVAYMTVSLVFEVPAWVYVAHYVAWRAFHSVFLGYILTMESREQWFSRHYDTPKRAFNNWKRMYNSSVTITNYSFMLCALKLFQYTVPLFEDTQSRIFLMVVGVLLISVNVYVSLSVYDTLGDYGYFYGDFFIKDVRPALSYSGVYRYINNPDTSLGMAAYYGVALLSGSYTVLCLAILSHITVKVFEAVVEKPHMKKLHGGDVRKMGGLRTEVKRRVMESRDEYVRKVKKLKEKLDDKRTSSSINSDNESSKDK</sequence>